<evidence type="ECO:0000256" key="10">
    <source>
        <dbReference type="ARBA" id="ARBA00023139"/>
    </source>
</evidence>
<evidence type="ECO:0000256" key="7">
    <source>
        <dbReference type="ARBA" id="ARBA00022590"/>
    </source>
</evidence>
<dbReference type="GO" id="GO:0005737">
    <property type="term" value="C:cytoplasm"/>
    <property type="evidence" value="ECO:0007669"/>
    <property type="project" value="UniProtKB-SubCell"/>
</dbReference>
<dbReference type="OrthoDB" id="8815334at2759"/>
<sequence>MLAARVARRFGVPSPSASCSLRVWFASLAVPNPIHIAMAMFARATSNLVHQIDPDGSLIPVTRLNNSHKLVPLALVLKRRRRWFWQTPKYRPSDFTLNDLLLGDTPLCPAVVESDFLKYEGSYEHSMSAKLEGGVGPVDLNLEGRGVSKLQSSFGRLKKQEVDVPKLLQASKGRLLNLDHGLVKLAGLRPRVGLAVLKERIVSTQPCSISQQVQGLGGCGAMLALIGPSNVQVSVQENGNIQSDSNVSMEIPEHTVLAYSVIELEVKHNGQYELCLGGFEVDGLVRSNTAEEQPVPGGEPISILHKDLEVLMVHFQCLADLPVLTRSALLQQLKEVLSDRTVLSILEDLLEGMCDEDTASLGELEQLSGPQRQMVRALLDMLQDQSGAFTSTPLLMAMHLLLSAAEEMSDAGLSQLYACCYPHVLKSLQDLVNGVMVNGESALAEKEVCQRVELLFSASNVVLQREGGRLWAETGALPGLHPLLMCIAVQALASLSTGL</sequence>
<keyword evidence="10" id="KW-0564">Palmitate</keyword>
<dbReference type="InterPro" id="IPR040460">
    <property type="entry name" value="Gasdermin_pore"/>
</dbReference>
<keyword evidence="11" id="KW-0449">Lipoprotein</keyword>
<evidence type="ECO:0000259" key="13">
    <source>
        <dbReference type="Pfam" id="PF17708"/>
    </source>
</evidence>
<dbReference type="PANTHER" id="PTHR15207:SF3">
    <property type="entry name" value="DEAFNESS, AUTOSOMAL DOMINANT 5-RELATED"/>
    <property type="match status" value="1"/>
</dbReference>
<evidence type="ECO:0008006" key="16">
    <source>
        <dbReference type="Google" id="ProtNLM"/>
    </source>
</evidence>
<keyword evidence="15" id="KW-1185">Reference proteome</keyword>
<keyword evidence="4" id="KW-1134">Transmembrane beta strand</keyword>
<dbReference type="EMBL" id="JAERUA010000003">
    <property type="protein sequence ID" value="KAI1902490.1"/>
    <property type="molecule type" value="Genomic_DNA"/>
</dbReference>
<dbReference type="Proteomes" id="UP000829720">
    <property type="component" value="Unassembled WGS sequence"/>
</dbReference>
<feature type="domain" description="Gasdermin pore forming" evidence="12">
    <location>
        <begin position="40"/>
        <end position="276"/>
    </location>
</feature>
<evidence type="ECO:0000256" key="3">
    <source>
        <dbReference type="ARBA" id="ARBA00009279"/>
    </source>
</evidence>
<evidence type="ECO:0000256" key="2">
    <source>
        <dbReference type="ARBA" id="ARBA00004651"/>
    </source>
</evidence>
<keyword evidence="7" id="KW-1210">Necrosis</keyword>
<dbReference type="GO" id="GO:0005886">
    <property type="term" value="C:plasma membrane"/>
    <property type="evidence" value="ECO:0007669"/>
    <property type="project" value="UniProtKB-SubCell"/>
</dbReference>
<dbReference type="InterPro" id="IPR041263">
    <property type="entry name" value="Gasdermin_PUB"/>
</dbReference>
<gene>
    <name evidence="14" type="ORF">AGOR_G00045300</name>
</gene>
<keyword evidence="8" id="KW-0812">Transmembrane</keyword>
<reference evidence="14" key="1">
    <citation type="submission" date="2021-01" db="EMBL/GenBank/DDBJ databases">
        <authorList>
            <person name="Zahm M."/>
            <person name="Roques C."/>
            <person name="Cabau C."/>
            <person name="Klopp C."/>
            <person name="Donnadieu C."/>
            <person name="Jouanno E."/>
            <person name="Lampietro C."/>
            <person name="Louis A."/>
            <person name="Herpin A."/>
            <person name="Echchiki A."/>
            <person name="Berthelot C."/>
            <person name="Parey E."/>
            <person name="Roest-Crollius H."/>
            <person name="Braasch I."/>
            <person name="Postlethwait J."/>
            <person name="Bobe J."/>
            <person name="Montfort J."/>
            <person name="Bouchez O."/>
            <person name="Begum T."/>
            <person name="Mejri S."/>
            <person name="Adams A."/>
            <person name="Chen W.-J."/>
            <person name="Guiguen Y."/>
        </authorList>
    </citation>
    <scope>NUCLEOTIDE SEQUENCE</scope>
    <source>
        <tissue evidence="14">Blood</tissue>
    </source>
</reference>
<keyword evidence="9" id="KW-0472">Membrane</keyword>
<evidence type="ECO:0000256" key="4">
    <source>
        <dbReference type="ARBA" id="ARBA00022452"/>
    </source>
</evidence>
<evidence type="ECO:0000313" key="14">
    <source>
        <dbReference type="EMBL" id="KAI1902490.1"/>
    </source>
</evidence>
<evidence type="ECO:0000313" key="15">
    <source>
        <dbReference type="Proteomes" id="UP000829720"/>
    </source>
</evidence>
<name>A0A8T3E1E1_9TELE</name>
<evidence type="ECO:0000256" key="6">
    <source>
        <dbReference type="ARBA" id="ARBA00022490"/>
    </source>
</evidence>
<dbReference type="Pfam" id="PF04598">
    <property type="entry name" value="Gasdermin"/>
    <property type="match status" value="1"/>
</dbReference>
<evidence type="ECO:0000256" key="5">
    <source>
        <dbReference type="ARBA" id="ARBA00022475"/>
    </source>
</evidence>
<evidence type="ECO:0000256" key="8">
    <source>
        <dbReference type="ARBA" id="ARBA00022692"/>
    </source>
</evidence>
<comment type="subcellular location">
    <subcellularLocation>
        <location evidence="2">Cell membrane</location>
        <topology evidence="2">Multi-pass membrane protein</topology>
    </subcellularLocation>
    <subcellularLocation>
        <location evidence="1">Cytoplasm</location>
    </subcellularLocation>
</comment>
<dbReference type="GO" id="GO:0012501">
    <property type="term" value="P:programmed cell death"/>
    <property type="evidence" value="ECO:0007669"/>
    <property type="project" value="UniProtKB-KW"/>
</dbReference>
<dbReference type="InterPro" id="IPR042377">
    <property type="entry name" value="GSDME"/>
</dbReference>
<keyword evidence="6" id="KW-0963">Cytoplasm</keyword>
<keyword evidence="5" id="KW-1003">Cell membrane</keyword>
<feature type="domain" description="Gasdermin PUB" evidence="13">
    <location>
        <begin position="311"/>
        <end position="441"/>
    </location>
</feature>
<dbReference type="PANTHER" id="PTHR15207">
    <property type="entry name" value="NONSYNDROMIC HEARING IMPAIRMENT PROTEIN"/>
    <property type="match status" value="1"/>
</dbReference>
<proteinExistence type="inferred from homology"/>
<accession>A0A8T3E1E1</accession>
<evidence type="ECO:0000256" key="1">
    <source>
        <dbReference type="ARBA" id="ARBA00004496"/>
    </source>
</evidence>
<dbReference type="AlphaFoldDB" id="A0A8T3E1E1"/>
<evidence type="ECO:0000256" key="9">
    <source>
        <dbReference type="ARBA" id="ARBA00023136"/>
    </source>
</evidence>
<protein>
    <recommendedName>
        <fullName evidence="16">Non-syndromic hearing impairment protein 5</fullName>
    </recommendedName>
</protein>
<comment type="similarity">
    <text evidence="3">Belongs to the gasdermin family.</text>
</comment>
<evidence type="ECO:0000259" key="12">
    <source>
        <dbReference type="Pfam" id="PF04598"/>
    </source>
</evidence>
<organism evidence="14 15">
    <name type="scientific">Albula goreensis</name>
    <dbReference type="NCBI Taxonomy" id="1534307"/>
    <lineage>
        <taxon>Eukaryota</taxon>
        <taxon>Metazoa</taxon>
        <taxon>Chordata</taxon>
        <taxon>Craniata</taxon>
        <taxon>Vertebrata</taxon>
        <taxon>Euteleostomi</taxon>
        <taxon>Actinopterygii</taxon>
        <taxon>Neopterygii</taxon>
        <taxon>Teleostei</taxon>
        <taxon>Albuliformes</taxon>
        <taxon>Albulidae</taxon>
        <taxon>Albula</taxon>
    </lineage>
</organism>
<comment type="caution">
    <text evidence="14">The sequence shown here is derived from an EMBL/GenBank/DDBJ whole genome shotgun (WGS) entry which is preliminary data.</text>
</comment>
<dbReference type="Pfam" id="PF17708">
    <property type="entry name" value="Gasdermin_C"/>
    <property type="match status" value="1"/>
</dbReference>
<evidence type="ECO:0000256" key="11">
    <source>
        <dbReference type="ARBA" id="ARBA00023288"/>
    </source>
</evidence>